<reference evidence="4" key="1">
    <citation type="submission" date="2020-12" db="EMBL/GenBank/DDBJ databases">
        <title>Metabolic potential, ecology and presence of endohyphal bacteria is reflected in genomic diversity of Mucoromycotina.</title>
        <authorList>
            <person name="Muszewska A."/>
            <person name="Okrasinska A."/>
            <person name="Steczkiewicz K."/>
            <person name="Drgas O."/>
            <person name="Orlowska M."/>
            <person name="Perlinska-Lenart U."/>
            <person name="Aleksandrzak-Piekarczyk T."/>
            <person name="Szatraj K."/>
            <person name="Zielenkiewicz U."/>
            <person name="Pilsyk S."/>
            <person name="Malc E."/>
            <person name="Mieczkowski P."/>
            <person name="Kruszewska J.S."/>
            <person name="Biernat P."/>
            <person name="Pawlowska J."/>
        </authorList>
    </citation>
    <scope>NUCLEOTIDE SEQUENCE</scope>
    <source>
        <strain evidence="4">WA0000017839</strain>
    </source>
</reference>
<evidence type="ECO:0000313" key="5">
    <source>
        <dbReference type="Proteomes" id="UP000603453"/>
    </source>
</evidence>
<dbReference type="SUPFAM" id="SSF54768">
    <property type="entry name" value="dsRNA-binding domain-like"/>
    <property type="match status" value="1"/>
</dbReference>
<dbReference type="GO" id="GO:0003723">
    <property type="term" value="F:RNA binding"/>
    <property type="evidence" value="ECO:0007669"/>
    <property type="project" value="UniProtKB-UniRule"/>
</dbReference>
<dbReference type="InterPro" id="IPR014720">
    <property type="entry name" value="dsRBD_dom"/>
</dbReference>
<dbReference type="Proteomes" id="UP000603453">
    <property type="component" value="Unassembled WGS sequence"/>
</dbReference>
<evidence type="ECO:0000313" key="4">
    <source>
        <dbReference type="EMBL" id="KAG2194843.1"/>
    </source>
</evidence>
<feature type="domain" description="DRBM" evidence="3">
    <location>
        <begin position="103"/>
        <end position="191"/>
    </location>
</feature>
<gene>
    <name evidence="4" type="ORF">INT47_007905</name>
</gene>
<organism evidence="4 5">
    <name type="scientific">Mucor saturninus</name>
    <dbReference type="NCBI Taxonomy" id="64648"/>
    <lineage>
        <taxon>Eukaryota</taxon>
        <taxon>Fungi</taxon>
        <taxon>Fungi incertae sedis</taxon>
        <taxon>Mucoromycota</taxon>
        <taxon>Mucoromycotina</taxon>
        <taxon>Mucoromycetes</taxon>
        <taxon>Mucorales</taxon>
        <taxon>Mucorineae</taxon>
        <taxon>Mucoraceae</taxon>
        <taxon>Mucor</taxon>
    </lineage>
</organism>
<evidence type="ECO:0000256" key="1">
    <source>
        <dbReference type="PROSITE-ProRule" id="PRU00266"/>
    </source>
</evidence>
<evidence type="ECO:0000256" key="2">
    <source>
        <dbReference type="SAM" id="MobiDB-lite"/>
    </source>
</evidence>
<dbReference type="OrthoDB" id="2241755at2759"/>
<dbReference type="Gene3D" id="3.30.160.20">
    <property type="match status" value="1"/>
</dbReference>
<name>A0A8H7UWN4_9FUNG</name>
<keyword evidence="1" id="KW-0694">RNA-binding</keyword>
<proteinExistence type="predicted"/>
<sequence length="191" mass="21962">MKKQQEGQAYYRLAHLSEEQRIFFEEIASLLHPEAVAGTTTTTAAPSELAAVKEEEKEEEKEEQQSQPQQQQHPPQKEASFLDPSPPPPKRGIVDFFKIMFKDKRNMLMHIVQHPGSSKTTFLNIIRIYEKQVKVSIDNTWKGPPHAPIFHTELTLQSKKYANVFIRTKGIARKKKEAEVEAFHRLVCSLV</sequence>
<dbReference type="PROSITE" id="PS50137">
    <property type="entry name" value="DS_RBD"/>
    <property type="match status" value="1"/>
</dbReference>
<feature type="compositionally biased region" description="Low complexity" evidence="2">
    <location>
        <begin position="65"/>
        <end position="78"/>
    </location>
</feature>
<dbReference type="EMBL" id="JAEPRD010000186">
    <property type="protein sequence ID" value="KAG2194843.1"/>
    <property type="molecule type" value="Genomic_DNA"/>
</dbReference>
<comment type="caution">
    <text evidence="4">The sequence shown here is derived from an EMBL/GenBank/DDBJ whole genome shotgun (WGS) entry which is preliminary data.</text>
</comment>
<accession>A0A8H7UWN4</accession>
<keyword evidence="5" id="KW-1185">Reference proteome</keyword>
<protein>
    <recommendedName>
        <fullName evidence="3">DRBM domain-containing protein</fullName>
    </recommendedName>
</protein>
<evidence type="ECO:0000259" key="3">
    <source>
        <dbReference type="PROSITE" id="PS50137"/>
    </source>
</evidence>
<feature type="region of interest" description="Disordered" evidence="2">
    <location>
        <begin position="36"/>
        <end position="88"/>
    </location>
</feature>
<feature type="compositionally biased region" description="Low complexity" evidence="2">
    <location>
        <begin position="36"/>
        <end position="50"/>
    </location>
</feature>
<dbReference type="AlphaFoldDB" id="A0A8H7UWN4"/>